<feature type="region of interest" description="Disordered" evidence="1">
    <location>
        <begin position="133"/>
        <end position="160"/>
    </location>
</feature>
<dbReference type="EMBL" id="LR796174">
    <property type="protein sequence ID" value="CAB4123693.1"/>
    <property type="molecule type" value="Genomic_DNA"/>
</dbReference>
<sequence>MSGLVGPNGKPLIGSKKVEGPVIRLLVCLVCTTLEELPDYDGPSNQDYLLDIAVEKHVFPSGEPHKGKLFKLPVETWANGEKRKEIMENLSKGARGLDVLTADGDKGFYESKMQFAEDAMACWIKHNQPKNDCDDYQKPSKRLLPDTAKERGELGLPKPEHVDGPKIYTCNFCPYHGEVVQRKRRILGMY</sequence>
<name>A0A6J5KRM5_9CAUD</name>
<gene>
    <name evidence="2" type="ORF">UFOVP46_75</name>
</gene>
<evidence type="ECO:0000313" key="2">
    <source>
        <dbReference type="EMBL" id="CAB4123693.1"/>
    </source>
</evidence>
<protein>
    <submittedName>
        <fullName evidence="2">Uncharacterized protein</fullName>
    </submittedName>
</protein>
<evidence type="ECO:0000256" key="1">
    <source>
        <dbReference type="SAM" id="MobiDB-lite"/>
    </source>
</evidence>
<proteinExistence type="predicted"/>
<reference evidence="2" key="1">
    <citation type="submission" date="2020-04" db="EMBL/GenBank/DDBJ databases">
        <authorList>
            <person name="Chiriac C."/>
            <person name="Salcher M."/>
            <person name="Ghai R."/>
            <person name="Kavagutti S V."/>
        </authorList>
    </citation>
    <scope>NUCLEOTIDE SEQUENCE</scope>
</reference>
<accession>A0A6J5KRM5</accession>
<organism evidence="2">
    <name type="scientific">uncultured Caudovirales phage</name>
    <dbReference type="NCBI Taxonomy" id="2100421"/>
    <lineage>
        <taxon>Viruses</taxon>
        <taxon>Duplodnaviria</taxon>
        <taxon>Heunggongvirae</taxon>
        <taxon>Uroviricota</taxon>
        <taxon>Caudoviricetes</taxon>
        <taxon>Peduoviridae</taxon>
        <taxon>Maltschvirus</taxon>
        <taxon>Maltschvirus maltsch</taxon>
    </lineage>
</organism>